<dbReference type="Pfam" id="PF08881">
    <property type="entry name" value="CVNH"/>
    <property type="match status" value="1"/>
</dbReference>
<evidence type="ECO:0000313" key="4">
    <source>
        <dbReference type="EMBL" id="GAM33656.1"/>
    </source>
</evidence>
<dbReference type="AlphaFoldDB" id="A0A0B8N4A0"/>
<dbReference type="InterPro" id="IPR011058">
    <property type="entry name" value="Cyanovirin-N"/>
</dbReference>
<keyword evidence="1" id="KW-0175">Coiled coil</keyword>
<organism evidence="4 5">
    <name type="scientific">Talaromyces pinophilus</name>
    <name type="common">Penicillium pinophilum</name>
    <dbReference type="NCBI Taxonomy" id="128442"/>
    <lineage>
        <taxon>Eukaryota</taxon>
        <taxon>Fungi</taxon>
        <taxon>Dikarya</taxon>
        <taxon>Ascomycota</taxon>
        <taxon>Pezizomycotina</taxon>
        <taxon>Eurotiomycetes</taxon>
        <taxon>Eurotiomycetidae</taxon>
        <taxon>Eurotiales</taxon>
        <taxon>Trichocomaceae</taxon>
        <taxon>Talaromyces</taxon>
        <taxon>Talaromyces sect. Talaromyces</taxon>
    </lineage>
</organism>
<keyword evidence="5" id="KW-1185">Reference proteome</keyword>
<feature type="compositionally biased region" description="Pro residues" evidence="2">
    <location>
        <begin position="429"/>
        <end position="438"/>
    </location>
</feature>
<evidence type="ECO:0000256" key="1">
    <source>
        <dbReference type="SAM" id="Coils"/>
    </source>
</evidence>
<feature type="region of interest" description="Disordered" evidence="2">
    <location>
        <begin position="415"/>
        <end position="454"/>
    </location>
</feature>
<evidence type="ECO:0000256" key="2">
    <source>
        <dbReference type="SAM" id="MobiDB-lite"/>
    </source>
</evidence>
<gene>
    <name evidence="4" type="ORF">TCE0_011r00721</name>
</gene>
<dbReference type="Proteomes" id="UP000053095">
    <property type="component" value="Unassembled WGS sequence"/>
</dbReference>
<protein>
    <recommendedName>
        <fullName evidence="3">Cyanovirin-N domain-containing protein</fullName>
    </recommendedName>
</protein>
<feature type="domain" description="Cyanovirin-N" evidence="3">
    <location>
        <begin position="3"/>
        <end position="116"/>
    </location>
</feature>
<dbReference type="Gene3D" id="2.30.60.10">
    <property type="entry name" value="Cyanovirin-N"/>
    <property type="match status" value="1"/>
</dbReference>
<proteinExistence type="predicted"/>
<accession>A0A0B8N4A0</accession>
<dbReference type="InterPro" id="IPR036673">
    <property type="entry name" value="Cyanovirin-N_sf"/>
</dbReference>
<dbReference type="SUPFAM" id="SSF51322">
    <property type="entry name" value="Cyanovirin-N"/>
    <property type="match status" value="1"/>
</dbReference>
<reference evidence="5" key="1">
    <citation type="journal article" date="2015" name="Genome Announc.">
        <title>Draft genome sequence of Talaromyces cellulolyticus strain Y-94, a source of lignocellulosic biomass-degrading enzymes.</title>
        <authorList>
            <person name="Fujii T."/>
            <person name="Koike H."/>
            <person name="Sawayama S."/>
            <person name="Yano S."/>
            <person name="Inoue H."/>
        </authorList>
    </citation>
    <scope>NUCLEOTIDE SEQUENCE [LARGE SCALE GENOMIC DNA]</scope>
    <source>
        <strain evidence="5">Y-94</strain>
    </source>
</reference>
<feature type="coiled-coil region" evidence="1">
    <location>
        <begin position="561"/>
        <end position="616"/>
    </location>
</feature>
<feature type="compositionally biased region" description="Basic and acidic residues" evidence="2">
    <location>
        <begin position="415"/>
        <end position="426"/>
    </location>
</feature>
<sequence>MVFSTSSRNIRLEHDAKTDLTYLHAECQTDFGDYNDYSICLDEHLGVSQEHIPAFDTSKDRTAKALGKTLQSSVDPGTLSLRSTSVLFGRVSSADHVHELIFYLDLLVNNEDGCLVAHAGSTSLLKTAASIKSNERGEMTALLLTPNGKLAASGLSLRGDCEYDDGRLKPLPGNVMKWYVRNCSLDYKGIKGEWSYQWEGGDWQKWQASFEDQLSNANGVMSAEDPNERVDETYPVSCHKQLQKELANLALNMAGVEALQNEASRATAQCVYSSIVATGFLVSNLVFGRAALGYAPALAFIAGSAVQSATGPFVGNPEMRDELAAIAMYRALKNELPTATGISFNELSLLADVDTFSAPAFDFNYIEDLQTYSMELFTKQGIDSSILDDMKYQWENTGWTAMKILMNRTSEDSLKHEFDDHDHDGVDLLPPPPSPSPGPDKKPPPEKKKDDEGDYIGEWTKNMVDIQDQLYLLEPSVGADVEQSTKNALEAIANGLTRLNDLLDYWPDYKGDDATNEKRIQMIQSAIDLVGKGSKTVKGTEEDNSVLDQVTALDEKLVSLTSQFTKEATDEQAELDKLKSELQPAVEKMFADQKIYQSAQNELLAALKKIGEEEHKHGGEATIEGGIRWYKDLLRRRTSALEPFQKAADIANATYLQSEQTVVHLQTRQATLNDIHKRRYAIYRESAKAEMIVRALKMMIEGTKREEKRILSVVDLMSVTLDNLLHIGEPPYHRENRKVEDDLCTAVLAVHRESLVDASFVESARKAVTKVQAWFGDDMPKATQQEIDAIEKNPLYQPS</sequence>
<dbReference type="EMBL" id="DF933807">
    <property type="protein sequence ID" value="GAM33656.1"/>
    <property type="molecule type" value="Genomic_DNA"/>
</dbReference>
<evidence type="ECO:0000313" key="5">
    <source>
        <dbReference type="Proteomes" id="UP000053095"/>
    </source>
</evidence>
<evidence type="ECO:0000259" key="3">
    <source>
        <dbReference type="Pfam" id="PF08881"/>
    </source>
</evidence>
<name>A0A0B8N4A0_TALPI</name>
<feature type="compositionally biased region" description="Basic and acidic residues" evidence="2">
    <location>
        <begin position="439"/>
        <end position="451"/>
    </location>
</feature>